<feature type="region of interest" description="Disordered" evidence="1">
    <location>
        <begin position="1"/>
        <end position="51"/>
    </location>
</feature>
<dbReference type="RefSeq" id="WP_344459597.1">
    <property type="nucleotide sequence ID" value="NZ_BAAANT010000001.1"/>
</dbReference>
<protein>
    <submittedName>
        <fullName evidence="2">Uncharacterized protein</fullName>
    </submittedName>
</protein>
<comment type="caution">
    <text evidence="2">The sequence shown here is derived from an EMBL/GenBank/DDBJ whole genome shotgun (WGS) entry which is preliminary data.</text>
</comment>
<dbReference type="Proteomes" id="UP001422759">
    <property type="component" value="Unassembled WGS sequence"/>
</dbReference>
<keyword evidence="3" id="KW-1185">Reference proteome</keyword>
<sequence length="51" mass="5806">MFGRRKKTPQQRRADANRAADRTGHAAINARPENRPTTPKPGPAPRAWWRS</sequence>
<evidence type="ECO:0000313" key="2">
    <source>
        <dbReference type="EMBL" id="GAA2129885.1"/>
    </source>
</evidence>
<proteinExistence type="predicted"/>
<reference evidence="2 3" key="1">
    <citation type="journal article" date="2019" name="Int. J. Syst. Evol. Microbiol.">
        <title>The Global Catalogue of Microorganisms (GCM) 10K type strain sequencing project: providing services to taxonomists for standard genome sequencing and annotation.</title>
        <authorList>
            <consortium name="The Broad Institute Genomics Platform"/>
            <consortium name="The Broad Institute Genome Sequencing Center for Infectious Disease"/>
            <person name="Wu L."/>
            <person name="Ma J."/>
        </authorList>
    </citation>
    <scope>NUCLEOTIDE SEQUENCE [LARGE SCALE GENOMIC DNA]</scope>
    <source>
        <strain evidence="2 3">JCM 14560</strain>
    </source>
</reference>
<dbReference type="EMBL" id="BAAANT010000001">
    <property type="protein sequence ID" value="GAA2129885.1"/>
    <property type="molecule type" value="Genomic_DNA"/>
</dbReference>
<evidence type="ECO:0000313" key="3">
    <source>
        <dbReference type="Proteomes" id="UP001422759"/>
    </source>
</evidence>
<gene>
    <name evidence="2" type="ORF">GCM10009760_01650</name>
</gene>
<evidence type="ECO:0000256" key="1">
    <source>
        <dbReference type="SAM" id="MobiDB-lite"/>
    </source>
</evidence>
<feature type="compositionally biased region" description="Basic and acidic residues" evidence="1">
    <location>
        <begin position="12"/>
        <end position="24"/>
    </location>
</feature>
<feature type="compositionally biased region" description="Basic residues" evidence="1">
    <location>
        <begin position="1"/>
        <end position="10"/>
    </location>
</feature>
<accession>A0ABN2YNC1</accession>
<name>A0ABN2YNC1_9ACTN</name>
<organism evidence="2 3">
    <name type="scientific">Kitasatospora kazusensis</name>
    <dbReference type="NCBI Taxonomy" id="407974"/>
    <lineage>
        <taxon>Bacteria</taxon>
        <taxon>Bacillati</taxon>
        <taxon>Actinomycetota</taxon>
        <taxon>Actinomycetes</taxon>
        <taxon>Kitasatosporales</taxon>
        <taxon>Streptomycetaceae</taxon>
        <taxon>Kitasatospora</taxon>
    </lineage>
</organism>